<evidence type="ECO:0000313" key="3">
    <source>
        <dbReference type="EMBL" id="AWM37543.1"/>
    </source>
</evidence>
<dbReference type="KEGG" id="gog:C1280_11310"/>
<reference evidence="3 4" key="1">
    <citation type="submission" date="2018-01" db="EMBL/GenBank/DDBJ databases">
        <title>G. obscuriglobus.</title>
        <authorList>
            <person name="Franke J."/>
            <person name="Blomberg W."/>
            <person name="Selmecki A."/>
        </authorList>
    </citation>
    <scope>NUCLEOTIDE SEQUENCE [LARGE SCALE GENOMIC DNA]</scope>
    <source>
        <strain evidence="3 4">DSM 5831</strain>
    </source>
</reference>
<evidence type="ECO:0000313" key="4">
    <source>
        <dbReference type="Proteomes" id="UP000245802"/>
    </source>
</evidence>
<dbReference type="AlphaFoldDB" id="A0A2Z3GUX6"/>
<feature type="transmembrane region" description="Helical" evidence="2">
    <location>
        <begin position="39"/>
        <end position="57"/>
    </location>
</feature>
<feature type="region of interest" description="Disordered" evidence="1">
    <location>
        <begin position="72"/>
        <end position="110"/>
    </location>
</feature>
<gene>
    <name evidence="3" type="ORF">C1280_11310</name>
</gene>
<accession>A0A2Z3GUX6</accession>
<sequence length="110" mass="12109">MAVRHMRLAIGLFFLMAGATLLTVRFVAPDRVAQVFDPLRLALGAILALVLAGVNLAKWYAGRLAHDELSTPVRQPFQPDPVKRVGEVEPNPDFDFSKPESEPARKSNNS</sequence>
<organism evidence="3 4">
    <name type="scientific">Gemmata obscuriglobus</name>
    <dbReference type="NCBI Taxonomy" id="114"/>
    <lineage>
        <taxon>Bacteria</taxon>
        <taxon>Pseudomonadati</taxon>
        <taxon>Planctomycetota</taxon>
        <taxon>Planctomycetia</taxon>
        <taxon>Gemmatales</taxon>
        <taxon>Gemmataceae</taxon>
        <taxon>Gemmata</taxon>
    </lineage>
</organism>
<name>A0A2Z3GUX6_9BACT</name>
<keyword evidence="2" id="KW-0812">Transmembrane</keyword>
<dbReference type="Proteomes" id="UP000245802">
    <property type="component" value="Chromosome"/>
</dbReference>
<keyword evidence="4" id="KW-1185">Reference proteome</keyword>
<dbReference type="RefSeq" id="WP_010047769.1">
    <property type="nucleotide sequence ID" value="NZ_CP025958.1"/>
</dbReference>
<keyword evidence="2" id="KW-1133">Transmembrane helix</keyword>
<dbReference type="EMBL" id="CP025958">
    <property type="protein sequence ID" value="AWM37543.1"/>
    <property type="molecule type" value="Genomic_DNA"/>
</dbReference>
<keyword evidence="2" id="KW-0472">Membrane</keyword>
<evidence type="ECO:0000256" key="2">
    <source>
        <dbReference type="SAM" id="Phobius"/>
    </source>
</evidence>
<proteinExistence type="predicted"/>
<feature type="compositionally biased region" description="Basic and acidic residues" evidence="1">
    <location>
        <begin position="95"/>
        <end position="110"/>
    </location>
</feature>
<evidence type="ECO:0000256" key="1">
    <source>
        <dbReference type="SAM" id="MobiDB-lite"/>
    </source>
</evidence>
<protein>
    <submittedName>
        <fullName evidence="3">Uncharacterized protein</fullName>
    </submittedName>
</protein>